<comment type="caution">
    <text evidence="1">The sequence shown here is derived from an EMBL/GenBank/DDBJ whole genome shotgun (WGS) entry which is preliminary data.</text>
</comment>
<name>A0A371P023_9BACL</name>
<dbReference type="AlphaFoldDB" id="A0A371P023"/>
<gene>
    <name evidence="1" type="ORF">DX130_25535</name>
</gene>
<proteinExistence type="predicted"/>
<organism evidence="1 2">
    <name type="scientific">Paenibacillus paeoniae</name>
    <dbReference type="NCBI Taxonomy" id="2292705"/>
    <lineage>
        <taxon>Bacteria</taxon>
        <taxon>Bacillati</taxon>
        <taxon>Bacillota</taxon>
        <taxon>Bacilli</taxon>
        <taxon>Bacillales</taxon>
        <taxon>Paenibacillaceae</taxon>
        <taxon>Paenibacillus</taxon>
    </lineage>
</organism>
<keyword evidence="2" id="KW-1185">Reference proteome</keyword>
<dbReference type="SUPFAM" id="SSF53756">
    <property type="entry name" value="UDP-Glycosyltransferase/glycogen phosphorylase"/>
    <property type="match status" value="1"/>
</dbReference>
<evidence type="ECO:0000313" key="1">
    <source>
        <dbReference type="EMBL" id="REK69277.1"/>
    </source>
</evidence>
<protein>
    <recommendedName>
        <fullName evidence="3">Glycosyltransferase family 1 protein</fullName>
    </recommendedName>
</protein>
<evidence type="ECO:0008006" key="3">
    <source>
        <dbReference type="Google" id="ProtNLM"/>
    </source>
</evidence>
<dbReference type="Proteomes" id="UP000261905">
    <property type="component" value="Unassembled WGS sequence"/>
</dbReference>
<evidence type="ECO:0000313" key="2">
    <source>
        <dbReference type="Proteomes" id="UP000261905"/>
    </source>
</evidence>
<accession>A0A371P023</accession>
<reference evidence="1 2" key="1">
    <citation type="submission" date="2018-08" db="EMBL/GenBank/DDBJ databases">
        <title>Paenibacillus sp. M4BSY-1, whole genome shotgun sequence.</title>
        <authorList>
            <person name="Tuo L."/>
        </authorList>
    </citation>
    <scope>NUCLEOTIDE SEQUENCE [LARGE SCALE GENOMIC DNA]</scope>
    <source>
        <strain evidence="1 2">M4BSY-1</strain>
    </source>
</reference>
<sequence>MKFLGKIRNLVYKIATKFELYDNLKGVANQAEHVNIDDTSYDLVISSSDPKSSHLFVYKLFEIGVLKNTKWKQIWGDPFYSDITSTKKWNKGKIKKEERKLLNYASSVIYVSPLTLESQKSIFPEYSDKMKFVPIPYNARVEYPVVNETEKLSLLYSGDYMSSVRDIRPLYDAICDSNDAITICGGSDINLKPLSNVKIYPRISVDEVKKLEENADVLIHLSNKSGSQIPGKIYQFSGTNKYVLFILDGDSQKLSDFFSKYNRFIFCENNKESISRALSQIKKDNYKNTRFIIEDFSPKEVSKTLINS</sequence>
<dbReference type="EMBL" id="QUBQ01000009">
    <property type="protein sequence ID" value="REK69277.1"/>
    <property type="molecule type" value="Genomic_DNA"/>
</dbReference>